<feature type="non-terminal residue" evidence="4">
    <location>
        <position position="57"/>
    </location>
</feature>
<evidence type="ECO:0000256" key="2">
    <source>
        <dbReference type="PROSITE-ProRule" id="PRU01379"/>
    </source>
</evidence>
<dbReference type="PANTHER" id="PTHR11532:SF84">
    <property type="entry name" value="CARBOXYPEPTIDASE M"/>
    <property type="match status" value="1"/>
</dbReference>
<dbReference type="Proteomes" id="UP001529510">
    <property type="component" value="Unassembled WGS sequence"/>
</dbReference>
<dbReference type="PANTHER" id="PTHR11532">
    <property type="entry name" value="PROTEASE M14 CARBOXYPEPTIDASE"/>
    <property type="match status" value="1"/>
</dbReference>
<keyword evidence="5" id="KW-1185">Reference proteome</keyword>
<feature type="domain" description="Peptidase M14" evidence="3">
    <location>
        <begin position="1"/>
        <end position="57"/>
    </location>
</feature>
<comment type="similarity">
    <text evidence="1 2">Belongs to the peptidase M14 family.</text>
</comment>
<gene>
    <name evidence="4" type="ORF">M9458_009400</name>
</gene>
<dbReference type="InterPro" id="IPR050753">
    <property type="entry name" value="Peptidase_M14_domain"/>
</dbReference>
<organism evidence="4 5">
    <name type="scientific">Cirrhinus mrigala</name>
    <name type="common">Mrigala</name>
    <dbReference type="NCBI Taxonomy" id="683832"/>
    <lineage>
        <taxon>Eukaryota</taxon>
        <taxon>Metazoa</taxon>
        <taxon>Chordata</taxon>
        <taxon>Craniata</taxon>
        <taxon>Vertebrata</taxon>
        <taxon>Euteleostomi</taxon>
        <taxon>Actinopterygii</taxon>
        <taxon>Neopterygii</taxon>
        <taxon>Teleostei</taxon>
        <taxon>Ostariophysi</taxon>
        <taxon>Cypriniformes</taxon>
        <taxon>Cyprinidae</taxon>
        <taxon>Labeoninae</taxon>
        <taxon>Labeonini</taxon>
        <taxon>Cirrhinus</taxon>
    </lineage>
</organism>
<protein>
    <recommendedName>
        <fullName evidence="3">Peptidase M14 domain-containing protein</fullName>
    </recommendedName>
</protein>
<feature type="non-terminal residue" evidence="4">
    <location>
        <position position="1"/>
    </location>
</feature>
<sequence length="57" mass="6460">AVGRVLLLQLINYLTSHYLRDPLVTRLLNSSRVHILPSMNPDGFESSARDCMYTVGR</sequence>
<dbReference type="InterPro" id="IPR000834">
    <property type="entry name" value="Peptidase_M14"/>
</dbReference>
<dbReference type="SUPFAM" id="SSF53187">
    <property type="entry name" value="Zn-dependent exopeptidases"/>
    <property type="match status" value="1"/>
</dbReference>
<evidence type="ECO:0000313" key="5">
    <source>
        <dbReference type="Proteomes" id="UP001529510"/>
    </source>
</evidence>
<reference evidence="4 5" key="1">
    <citation type="submission" date="2024-05" db="EMBL/GenBank/DDBJ databases">
        <title>Genome sequencing and assembly of Indian major carp, Cirrhinus mrigala (Hamilton, 1822).</title>
        <authorList>
            <person name="Mohindra V."/>
            <person name="Chowdhury L.M."/>
            <person name="Lal K."/>
            <person name="Jena J.K."/>
        </authorList>
    </citation>
    <scope>NUCLEOTIDE SEQUENCE [LARGE SCALE GENOMIC DNA]</scope>
    <source>
        <strain evidence="4">CM1030</strain>
        <tissue evidence="4">Blood</tissue>
    </source>
</reference>
<dbReference type="PROSITE" id="PS52035">
    <property type="entry name" value="PEPTIDASE_M14"/>
    <property type="match status" value="1"/>
</dbReference>
<dbReference type="Pfam" id="PF00246">
    <property type="entry name" value="Peptidase_M14"/>
    <property type="match status" value="1"/>
</dbReference>
<dbReference type="Gene3D" id="3.40.630.10">
    <property type="entry name" value="Zn peptidases"/>
    <property type="match status" value="1"/>
</dbReference>
<dbReference type="EMBL" id="JAMKFB020000004">
    <property type="protein sequence ID" value="KAL0195828.1"/>
    <property type="molecule type" value="Genomic_DNA"/>
</dbReference>
<dbReference type="AlphaFoldDB" id="A0ABD0RD68"/>
<evidence type="ECO:0000256" key="1">
    <source>
        <dbReference type="ARBA" id="ARBA00005988"/>
    </source>
</evidence>
<accession>A0ABD0RD68</accession>
<comment type="caution">
    <text evidence="4">The sequence shown here is derived from an EMBL/GenBank/DDBJ whole genome shotgun (WGS) entry which is preliminary data.</text>
</comment>
<name>A0ABD0RD68_CIRMR</name>
<evidence type="ECO:0000259" key="3">
    <source>
        <dbReference type="PROSITE" id="PS52035"/>
    </source>
</evidence>
<comment type="caution">
    <text evidence="2">Lacks conserved residue(s) required for the propagation of feature annotation.</text>
</comment>
<proteinExistence type="inferred from homology"/>
<evidence type="ECO:0000313" key="4">
    <source>
        <dbReference type="EMBL" id="KAL0195828.1"/>
    </source>
</evidence>